<reference evidence="2 3" key="1">
    <citation type="submission" date="2014-04" db="EMBL/GenBank/DDBJ databases">
        <authorList>
            <consortium name="DOE Joint Genome Institute"/>
            <person name="Kuo A."/>
            <person name="Kohler A."/>
            <person name="Costa M.D."/>
            <person name="Nagy L.G."/>
            <person name="Floudas D."/>
            <person name="Copeland A."/>
            <person name="Barry K.W."/>
            <person name="Cichocki N."/>
            <person name="Veneault-Fourrey C."/>
            <person name="LaButti K."/>
            <person name="Lindquist E.A."/>
            <person name="Lipzen A."/>
            <person name="Lundell T."/>
            <person name="Morin E."/>
            <person name="Murat C."/>
            <person name="Sun H."/>
            <person name="Tunlid A."/>
            <person name="Henrissat B."/>
            <person name="Grigoriev I.V."/>
            <person name="Hibbett D.S."/>
            <person name="Martin F."/>
            <person name="Nordberg H.P."/>
            <person name="Cantor M.N."/>
            <person name="Hua S.X."/>
        </authorList>
    </citation>
    <scope>NUCLEOTIDE SEQUENCE [LARGE SCALE GENOMIC DNA]</scope>
    <source>
        <strain evidence="2 3">Marx 270</strain>
    </source>
</reference>
<proteinExistence type="predicted"/>
<gene>
    <name evidence="2" type="ORF">M404DRAFT_148836</name>
</gene>
<dbReference type="EMBL" id="KN831984">
    <property type="protein sequence ID" value="KIO02030.1"/>
    <property type="molecule type" value="Genomic_DNA"/>
</dbReference>
<sequence length="125" mass="14093">IPELKINGQNWKEHCVKILEVMQIQNVEQVLVGMKPKPRPGSNELKEWLKSSGTTDSILMWNMPNSIFLCIKHYETAHEMFNYLVTTYGNPNPTSIPVKCVSTPAEQLSTGKDKPKGTNGECKYA</sequence>
<protein>
    <submittedName>
        <fullName evidence="2">Uncharacterized protein</fullName>
    </submittedName>
</protein>
<dbReference type="AlphaFoldDB" id="A0A0C3NM86"/>
<dbReference type="HOGENOM" id="CLU_078575_6_0_1"/>
<dbReference type="InParanoid" id="A0A0C3NM86"/>
<evidence type="ECO:0000313" key="2">
    <source>
        <dbReference type="EMBL" id="KIO02030.1"/>
    </source>
</evidence>
<reference evidence="3" key="2">
    <citation type="submission" date="2015-01" db="EMBL/GenBank/DDBJ databases">
        <title>Evolutionary Origins and Diversification of the Mycorrhizal Mutualists.</title>
        <authorList>
            <consortium name="DOE Joint Genome Institute"/>
            <consortium name="Mycorrhizal Genomics Consortium"/>
            <person name="Kohler A."/>
            <person name="Kuo A."/>
            <person name="Nagy L.G."/>
            <person name="Floudas D."/>
            <person name="Copeland A."/>
            <person name="Barry K.W."/>
            <person name="Cichocki N."/>
            <person name="Veneault-Fourrey C."/>
            <person name="LaButti K."/>
            <person name="Lindquist E.A."/>
            <person name="Lipzen A."/>
            <person name="Lundell T."/>
            <person name="Morin E."/>
            <person name="Murat C."/>
            <person name="Riley R."/>
            <person name="Ohm R."/>
            <person name="Sun H."/>
            <person name="Tunlid A."/>
            <person name="Henrissat B."/>
            <person name="Grigoriev I.V."/>
            <person name="Hibbett D.S."/>
            <person name="Martin F."/>
        </authorList>
    </citation>
    <scope>NUCLEOTIDE SEQUENCE [LARGE SCALE GENOMIC DNA]</scope>
    <source>
        <strain evidence="3">Marx 270</strain>
    </source>
</reference>
<evidence type="ECO:0000256" key="1">
    <source>
        <dbReference type="SAM" id="MobiDB-lite"/>
    </source>
</evidence>
<keyword evidence="3" id="KW-1185">Reference proteome</keyword>
<feature type="region of interest" description="Disordered" evidence="1">
    <location>
        <begin position="103"/>
        <end position="125"/>
    </location>
</feature>
<feature type="non-terminal residue" evidence="2">
    <location>
        <position position="1"/>
    </location>
</feature>
<name>A0A0C3NM86_PISTI</name>
<evidence type="ECO:0000313" key="3">
    <source>
        <dbReference type="Proteomes" id="UP000054217"/>
    </source>
</evidence>
<accession>A0A0C3NM86</accession>
<organism evidence="2 3">
    <name type="scientific">Pisolithus tinctorius Marx 270</name>
    <dbReference type="NCBI Taxonomy" id="870435"/>
    <lineage>
        <taxon>Eukaryota</taxon>
        <taxon>Fungi</taxon>
        <taxon>Dikarya</taxon>
        <taxon>Basidiomycota</taxon>
        <taxon>Agaricomycotina</taxon>
        <taxon>Agaricomycetes</taxon>
        <taxon>Agaricomycetidae</taxon>
        <taxon>Boletales</taxon>
        <taxon>Sclerodermatineae</taxon>
        <taxon>Pisolithaceae</taxon>
        <taxon>Pisolithus</taxon>
    </lineage>
</organism>
<dbReference type="OrthoDB" id="2691962at2759"/>
<dbReference type="Proteomes" id="UP000054217">
    <property type="component" value="Unassembled WGS sequence"/>
</dbReference>